<dbReference type="Gene3D" id="1.10.10.10">
    <property type="entry name" value="Winged helix-like DNA-binding domain superfamily/Winged helix DNA-binding domain"/>
    <property type="match status" value="1"/>
</dbReference>
<dbReference type="PANTHER" id="PTHR35807">
    <property type="entry name" value="TRANSCRIPTIONAL REGULATOR REDD-RELATED"/>
    <property type="match status" value="1"/>
</dbReference>
<keyword evidence="5 8" id="KW-0238">DNA-binding</keyword>
<dbReference type="SUPFAM" id="SSF46894">
    <property type="entry name" value="C-terminal effector domain of the bipartite response regulators"/>
    <property type="match status" value="1"/>
</dbReference>
<evidence type="ECO:0000259" key="9">
    <source>
        <dbReference type="PROSITE" id="PS50110"/>
    </source>
</evidence>
<dbReference type="InterPro" id="IPR001867">
    <property type="entry name" value="OmpR/PhoB-type_DNA-bd"/>
</dbReference>
<protein>
    <submittedName>
        <fullName evidence="11">Two-component SAPR family response regulator</fullName>
    </submittedName>
</protein>
<keyword evidence="7" id="KW-0597">Phosphoprotein</keyword>
<feature type="domain" description="OmpR/PhoB-type" evidence="10">
    <location>
        <begin position="123"/>
        <end position="228"/>
    </location>
</feature>
<accession>A0ABT9Z2Z7</accession>
<feature type="DNA-binding region" description="OmpR/PhoB-type" evidence="8">
    <location>
        <begin position="123"/>
        <end position="228"/>
    </location>
</feature>
<evidence type="ECO:0000256" key="6">
    <source>
        <dbReference type="ARBA" id="ARBA00023163"/>
    </source>
</evidence>
<dbReference type="EMBL" id="JAUSTZ010000006">
    <property type="protein sequence ID" value="MDQ0226630.1"/>
    <property type="molecule type" value="Genomic_DNA"/>
</dbReference>
<dbReference type="Pfam" id="PF00486">
    <property type="entry name" value="Trans_reg_C"/>
    <property type="match status" value="1"/>
</dbReference>
<dbReference type="PROSITE" id="PS51755">
    <property type="entry name" value="OMPR_PHOB"/>
    <property type="match status" value="1"/>
</dbReference>
<evidence type="ECO:0000313" key="12">
    <source>
        <dbReference type="Proteomes" id="UP001232245"/>
    </source>
</evidence>
<gene>
    <name evidence="11" type="ORF">J2S02_002975</name>
</gene>
<dbReference type="Pfam" id="PF00072">
    <property type="entry name" value="Response_reg"/>
    <property type="match status" value="1"/>
</dbReference>
<dbReference type="PANTHER" id="PTHR35807:SF2">
    <property type="entry name" value="TRANSCRIPTIONAL ACTIVATOR DOMAIN"/>
    <property type="match status" value="1"/>
</dbReference>
<keyword evidence="3" id="KW-0902">Two-component regulatory system</keyword>
<dbReference type="Gene3D" id="1.25.40.10">
    <property type="entry name" value="Tetratricopeptide repeat domain"/>
    <property type="match status" value="1"/>
</dbReference>
<organism evidence="11 12">
    <name type="scientific">Metabacillus niabensis</name>
    <dbReference type="NCBI Taxonomy" id="324854"/>
    <lineage>
        <taxon>Bacteria</taxon>
        <taxon>Bacillati</taxon>
        <taxon>Bacillota</taxon>
        <taxon>Bacilli</taxon>
        <taxon>Bacillales</taxon>
        <taxon>Bacillaceae</taxon>
        <taxon>Metabacillus</taxon>
    </lineage>
</organism>
<evidence type="ECO:0000256" key="1">
    <source>
        <dbReference type="ARBA" id="ARBA00004496"/>
    </source>
</evidence>
<feature type="domain" description="Response regulatory" evidence="9">
    <location>
        <begin position="2"/>
        <end position="116"/>
    </location>
</feature>
<evidence type="ECO:0000256" key="2">
    <source>
        <dbReference type="ARBA" id="ARBA00005820"/>
    </source>
</evidence>
<dbReference type="SMART" id="SM00448">
    <property type="entry name" value="REC"/>
    <property type="match status" value="1"/>
</dbReference>
<sequence length="387" mass="45949">MKIILIDDEILALAYLEQQFKRIPDVNIIGKFTDPQEGKLYILHHDVDVVFLDIHLPGINGIELAEQILEKKPKLNVVFVSAHDYYAIKAFDLNALDYVLKPVSNDRLLNTIQRLKERIKMNDQSIQIAEPNLHIQLFGQLTIGFENHPSLPIRWRTSKVQELFLYLMQHRTQLVRKATLIELLWPTYEQSKAYSQLYTAIYHIRKTLEPYGNHFNISNTNDGYIFNMENVFVDVDKWEHELQTDMLVNRETFNKYEHLLTLYKGDYLEDYDYLWAENERHRLKVLWLQLSFKLAEWYTSSNLVQKAVTLYHSICQRQPEAEKAHFELMKIFAETNNHLAVHKQYKLLKNILQEELSVKPSSYITEWYLQWRQKKGTNENALTSQTM</sequence>
<comment type="caution">
    <text evidence="11">The sequence shown here is derived from an EMBL/GenBank/DDBJ whole genome shotgun (WGS) entry which is preliminary data.</text>
</comment>
<dbReference type="SUPFAM" id="SSF48452">
    <property type="entry name" value="TPR-like"/>
    <property type="match status" value="1"/>
</dbReference>
<keyword evidence="12" id="KW-1185">Reference proteome</keyword>
<dbReference type="InterPro" id="IPR011990">
    <property type="entry name" value="TPR-like_helical_dom_sf"/>
</dbReference>
<feature type="modified residue" description="4-aspartylphosphate" evidence="7">
    <location>
        <position position="53"/>
    </location>
</feature>
<dbReference type="InterPro" id="IPR016032">
    <property type="entry name" value="Sig_transdc_resp-reg_C-effctor"/>
</dbReference>
<evidence type="ECO:0000256" key="4">
    <source>
        <dbReference type="ARBA" id="ARBA00023015"/>
    </source>
</evidence>
<proteinExistence type="inferred from homology"/>
<dbReference type="Pfam" id="PF03704">
    <property type="entry name" value="BTAD"/>
    <property type="match status" value="1"/>
</dbReference>
<evidence type="ECO:0000313" key="11">
    <source>
        <dbReference type="EMBL" id="MDQ0226630.1"/>
    </source>
</evidence>
<dbReference type="PROSITE" id="PS50110">
    <property type="entry name" value="RESPONSE_REGULATORY"/>
    <property type="match status" value="1"/>
</dbReference>
<dbReference type="Proteomes" id="UP001232245">
    <property type="component" value="Unassembled WGS sequence"/>
</dbReference>
<evidence type="ECO:0000256" key="5">
    <source>
        <dbReference type="ARBA" id="ARBA00023125"/>
    </source>
</evidence>
<dbReference type="InterPro" id="IPR005158">
    <property type="entry name" value="BTAD"/>
</dbReference>
<name>A0ABT9Z2Z7_9BACI</name>
<evidence type="ECO:0000256" key="3">
    <source>
        <dbReference type="ARBA" id="ARBA00023012"/>
    </source>
</evidence>
<evidence type="ECO:0000259" key="10">
    <source>
        <dbReference type="PROSITE" id="PS51755"/>
    </source>
</evidence>
<comment type="similarity">
    <text evidence="2">Belongs to the AfsR/DnrI/RedD regulatory family.</text>
</comment>
<reference evidence="11 12" key="1">
    <citation type="submission" date="2023-07" db="EMBL/GenBank/DDBJ databases">
        <title>Genomic Encyclopedia of Type Strains, Phase IV (KMG-IV): sequencing the most valuable type-strain genomes for metagenomic binning, comparative biology and taxonomic classification.</title>
        <authorList>
            <person name="Goeker M."/>
        </authorList>
    </citation>
    <scope>NUCLEOTIDE SEQUENCE [LARGE SCALE GENOMIC DNA]</scope>
    <source>
        <strain evidence="11 12">DSM 17723</strain>
    </source>
</reference>
<dbReference type="InterPro" id="IPR051677">
    <property type="entry name" value="AfsR-DnrI-RedD_regulator"/>
</dbReference>
<dbReference type="InterPro" id="IPR011006">
    <property type="entry name" value="CheY-like_superfamily"/>
</dbReference>
<keyword evidence="6" id="KW-0804">Transcription</keyword>
<dbReference type="InterPro" id="IPR001789">
    <property type="entry name" value="Sig_transdc_resp-reg_receiver"/>
</dbReference>
<dbReference type="SMART" id="SM01043">
    <property type="entry name" value="BTAD"/>
    <property type="match status" value="1"/>
</dbReference>
<dbReference type="RefSeq" id="WP_174879560.1">
    <property type="nucleotide sequence ID" value="NZ_CADEPK010000031.1"/>
</dbReference>
<evidence type="ECO:0000256" key="7">
    <source>
        <dbReference type="PROSITE-ProRule" id="PRU00169"/>
    </source>
</evidence>
<dbReference type="InterPro" id="IPR036388">
    <property type="entry name" value="WH-like_DNA-bd_sf"/>
</dbReference>
<keyword evidence="4" id="KW-0805">Transcription regulation</keyword>
<dbReference type="SUPFAM" id="SSF52172">
    <property type="entry name" value="CheY-like"/>
    <property type="match status" value="1"/>
</dbReference>
<evidence type="ECO:0000256" key="8">
    <source>
        <dbReference type="PROSITE-ProRule" id="PRU01091"/>
    </source>
</evidence>
<comment type="subcellular location">
    <subcellularLocation>
        <location evidence="1">Cytoplasm</location>
    </subcellularLocation>
</comment>
<dbReference type="Gene3D" id="3.40.50.2300">
    <property type="match status" value="1"/>
</dbReference>